<name>A0A1H8N2T7_9RHOB</name>
<dbReference type="Proteomes" id="UP000183002">
    <property type="component" value="Unassembled WGS sequence"/>
</dbReference>
<dbReference type="Pfam" id="PF04138">
    <property type="entry name" value="GtrA_DPMS_TM"/>
    <property type="match status" value="1"/>
</dbReference>
<dbReference type="RefSeq" id="WP_050521042.1">
    <property type="nucleotide sequence ID" value="NZ_FOCO01000069.1"/>
</dbReference>
<dbReference type="PANTHER" id="PTHR38459:SF1">
    <property type="entry name" value="PROPHAGE BACTOPRENOL-LINKED GLUCOSE TRANSLOCASE HOMOLOG"/>
    <property type="match status" value="1"/>
</dbReference>
<evidence type="ECO:0000256" key="6">
    <source>
        <dbReference type="SAM" id="Phobius"/>
    </source>
</evidence>
<accession>A0A1H8N2T7</accession>
<dbReference type="GO" id="GO:0000271">
    <property type="term" value="P:polysaccharide biosynthetic process"/>
    <property type="evidence" value="ECO:0007669"/>
    <property type="project" value="InterPro"/>
</dbReference>
<evidence type="ECO:0000256" key="3">
    <source>
        <dbReference type="ARBA" id="ARBA00022692"/>
    </source>
</evidence>
<dbReference type="InterPro" id="IPR051401">
    <property type="entry name" value="GtrA_CellWall_Glycosyl"/>
</dbReference>
<dbReference type="GO" id="GO:0005886">
    <property type="term" value="C:plasma membrane"/>
    <property type="evidence" value="ECO:0007669"/>
    <property type="project" value="TreeGrafter"/>
</dbReference>
<dbReference type="OrthoDB" id="8081941at2"/>
<sequence length="132" mass="14500">MILGNIRTILFYFGVGGFSAAVYVVLATLLTKAGMTAWIASAICYLLITPFAYLGQHRWTFASKSEHMIAFPRYLALQALGLSLASLLPLLLVDQGIQPTLIFATVAVTVAALNFVLMKIWVFVNSKENQEE</sequence>
<keyword evidence="4 6" id="KW-1133">Transmembrane helix</keyword>
<dbReference type="PANTHER" id="PTHR38459">
    <property type="entry name" value="PROPHAGE BACTOPRENOL-LINKED GLUCOSE TRANSLOCASE HOMOLOG"/>
    <property type="match status" value="1"/>
</dbReference>
<organism evidence="8 9">
    <name type="scientific">Pseudorhodobacter antarcticus</name>
    <dbReference type="NCBI Taxonomy" id="1077947"/>
    <lineage>
        <taxon>Bacteria</taxon>
        <taxon>Pseudomonadati</taxon>
        <taxon>Pseudomonadota</taxon>
        <taxon>Alphaproteobacteria</taxon>
        <taxon>Rhodobacterales</taxon>
        <taxon>Paracoccaceae</taxon>
        <taxon>Pseudorhodobacter</taxon>
    </lineage>
</organism>
<gene>
    <name evidence="8" type="ORF">SAMN05216227_10694</name>
</gene>
<feature type="transmembrane region" description="Helical" evidence="6">
    <location>
        <begin position="9"/>
        <end position="29"/>
    </location>
</feature>
<dbReference type="EMBL" id="FOCO01000069">
    <property type="protein sequence ID" value="SEO23882.1"/>
    <property type="molecule type" value="Genomic_DNA"/>
</dbReference>
<reference evidence="8 9" key="1">
    <citation type="submission" date="2016-10" db="EMBL/GenBank/DDBJ databases">
        <authorList>
            <person name="de Groot N.N."/>
        </authorList>
    </citation>
    <scope>NUCLEOTIDE SEQUENCE [LARGE SCALE GENOMIC DNA]</scope>
    <source>
        <strain evidence="8 9">CGMCC 1.10836</strain>
    </source>
</reference>
<keyword evidence="5 6" id="KW-0472">Membrane</keyword>
<feature type="transmembrane region" description="Helical" evidence="6">
    <location>
        <begin position="99"/>
        <end position="124"/>
    </location>
</feature>
<evidence type="ECO:0000259" key="7">
    <source>
        <dbReference type="Pfam" id="PF04138"/>
    </source>
</evidence>
<feature type="transmembrane region" description="Helical" evidence="6">
    <location>
        <begin position="35"/>
        <end position="54"/>
    </location>
</feature>
<feature type="domain" description="GtrA/DPMS transmembrane" evidence="7">
    <location>
        <begin position="12"/>
        <end position="123"/>
    </location>
</feature>
<dbReference type="AlphaFoldDB" id="A0A1H8N2T7"/>
<evidence type="ECO:0000256" key="1">
    <source>
        <dbReference type="ARBA" id="ARBA00004141"/>
    </source>
</evidence>
<dbReference type="STRING" id="1077947.SAMN05216227_10694"/>
<evidence type="ECO:0000256" key="4">
    <source>
        <dbReference type="ARBA" id="ARBA00022989"/>
    </source>
</evidence>
<evidence type="ECO:0000256" key="5">
    <source>
        <dbReference type="ARBA" id="ARBA00023136"/>
    </source>
</evidence>
<feature type="transmembrane region" description="Helical" evidence="6">
    <location>
        <begin position="74"/>
        <end position="93"/>
    </location>
</feature>
<protein>
    <submittedName>
        <fullName evidence="8">Putative flippase GtrA (Transmembrane translocase of bactoprenol-linked glucose)</fullName>
    </submittedName>
</protein>
<comment type="similarity">
    <text evidence="2">Belongs to the GtrA family.</text>
</comment>
<comment type="subcellular location">
    <subcellularLocation>
        <location evidence="1">Membrane</location>
        <topology evidence="1">Multi-pass membrane protein</topology>
    </subcellularLocation>
</comment>
<keyword evidence="3 6" id="KW-0812">Transmembrane</keyword>
<keyword evidence="9" id="KW-1185">Reference proteome</keyword>
<evidence type="ECO:0000313" key="8">
    <source>
        <dbReference type="EMBL" id="SEO23882.1"/>
    </source>
</evidence>
<dbReference type="InterPro" id="IPR007267">
    <property type="entry name" value="GtrA_DPMS_TM"/>
</dbReference>
<evidence type="ECO:0000256" key="2">
    <source>
        <dbReference type="ARBA" id="ARBA00009399"/>
    </source>
</evidence>
<evidence type="ECO:0000313" key="9">
    <source>
        <dbReference type="Proteomes" id="UP000183002"/>
    </source>
</evidence>
<proteinExistence type="inferred from homology"/>